<dbReference type="InterPro" id="IPR051400">
    <property type="entry name" value="HAD-like_hydrolase"/>
</dbReference>
<dbReference type="NCBIfam" id="TIGR01549">
    <property type="entry name" value="HAD-SF-IA-v1"/>
    <property type="match status" value="1"/>
</dbReference>
<keyword evidence="5" id="KW-1185">Reference proteome</keyword>
<dbReference type="Pfam" id="PF00702">
    <property type="entry name" value="Hydrolase"/>
    <property type="match status" value="1"/>
</dbReference>
<evidence type="ECO:0000313" key="5">
    <source>
        <dbReference type="Proteomes" id="UP000769617"/>
    </source>
</evidence>
<dbReference type="NCBIfam" id="TIGR01509">
    <property type="entry name" value="HAD-SF-IA-v3"/>
    <property type="match status" value="1"/>
</dbReference>
<name>A0ABS6ZVL3_9GAMM</name>
<dbReference type="GO" id="GO:0016787">
    <property type="term" value="F:hydrolase activity"/>
    <property type="evidence" value="ECO:0007669"/>
    <property type="project" value="UniProtKB-KW"/>
</dbReference>
<dbReference type="EMBL" id="JAHYCA010000007">
    <property type="protein sequence ID" value="MBW6393095.1"/>
    <property type="molecule type" value="Genomic_DNA"/>
</dbReference>
<dbReference type="InterPro" id="IPR036412">
    <property type="entry name" value="HAD-like_sf"/>
</dbReference>
<keyword evidence="3" id="KW-0460">Magnesium</keyword>
<organism evidence="4 5">
    <name type="scientific">Billgrantia antri</name>
    <dbReference type="NCBI Taxonomy" id="2846777"/>
    <lineage>
        <taxon>Bacteria</taxon>
        <taxon>Pseudomonadati</taxon>
        <taxon>Pseudomonadota</taxon>
        <taxon>Gammaproteobacteria</taxon>
        <taxon>Oceanospirillales</taxon>
        <taxon>Halomonadaceae</taxon>
        <taxon>Billgrantia</taxon>
    </lineage>
</organism>
<dbReference type="RefSeq" id="WP_219793357.1">
    <property type="nucleotide sequence ID" value="NZ_JAHYCA010000007.1"/>
</dbReference>
<dbReference type="InterPro" id="IPR023214">
    <property type="entry name" value="HAD_sf"/>
</dbReference>
<dbReference type="SFLD" id="SFLDG01129">
    <property type="entry name" value="C1.5:_HAD__Beta-PGM__Phosphata"/>
    <property type="match status" value="1"/>
</dbReference>
<dbReference type="PANTHER" id="PTHR46470">
    <property type="entry name" value="N-ACYLNEURAMINATE-9-PHOSPHATASE"/>
    <property type="match status" value="1"/>
</dbReference>
<comment type="cofactor">
    <cofactor evidence="1">
        <name>Mg(2+)</name>
        <dbReference type="ChEBI" id="CHEBI:18420"/>
    </cofactor>
</comment>
<dbReference type="Proteomes" id="UP000769617">
    <property type="component" value="Unassembled WGS sequence"/>
</dbReference>
<evidence type="ECO:0000256" key="2">
    <source>
        <dbReference type="ARBA" id="ARBA00022801"/>
    </source>
</evidence>
<dbReference type="PRINTS" id="PR00413">
    <property type="entry name" value="HADHALOGNASE"/>
</dbReference>
<dbReference type="InterPro" id="IPR006439">
    <property type="entry name" value="HAD-SF_hydro_IA"/>
</dbReference>
<dbReference type="Gene3D" id="1.20.120.1600">
    <property type="match status" value="1"/>
</dbReference>
<dbReference type="SUPFAM" id="SSF56784">
    <property type="entry name" value="HAD-like"/>
    <property type="match status" value="1"/>
</dbReference>
<comment type="caution">
    <text evidence="4">The sequence shown here is derived from an EMBL/GenBank/DDBJ whole genome shotgun (WGS) entry which is preliminary data.</text>
</comment>
<reference evidence="4 5" key="1">
    <citation type="submission" date="2021-07" db="EMBL/GenBank/DDBJ databases">
        <authorList>
            <person name="So Y."/>
        </authorList>
    </citation>
    <scope>NUCLEOTIDE SEQUENCE [LARGE SCALE GENOMIC DNA]</scope>
    <source>
        <strain evidence="4 5">Y3S6</strain>
    </source>
</reference>
<evidence type="ECO:0000256" key="1">
    <source>
        <dbReference type="ARBA" id="ARBA00001946"/>
    </source>
</evidence>
<evidence type="ECO:0000313" key="4">
    <source>
        <dbReference type="EMBL" id="MBW6393095.1"/>
    </source>
</evidence>
<sequence length="258" mass="29223">MTMTDPLPLQAITFDLDDTLWDNHGVMVATETGHYAWLDRELAGWLQAHGRSTSPRFSECFPLESFELRRRALAHAHPLHRGHFTWLRERALTEMLGEYGLEPATAEQWARAAMARFMELRHRVEPHPEVEPLLTGLGRHYRLASITNGNVDIQRLALGRHFPVAIAAGEILAPKPDPRPFLAALARLGASPARALHVGDSWREDVEPARRLGMQVAWISPHVDDTPMPPGIHRLDHVRELPALLRRLGQPAPEWELR</sequence>
<keyword evidence="2 4" id="KW-0378">Hydrolase</keyword>
<evidence type="ECO:0000256" key="3">
    <source>
        <dbReference type="ARBA" id="ARBA00022842"/>
    </source>
</evidence>
<gene>
    <name evidence="4" type="ORF">KPL81_18225</name>
</gene>
<protein>
    <submittedName>
        <fullName evidence="4">HAD family hydrolase</fullName>
    </submittedName>
</protein>
<accession>A0ABS6ZVL3</accession>
<dbReference type="SFLD" id="SFLDS00003">
    <property type="entry name" value="Haloacid_Dehalogenase"/>
    <property type="match status" value="1"/>
</dbReference>
<proteinExistence type="predicted"/>
<dbReference type="PANTHER" id="PTHR46470:SF4">
    <property type="entry name" value="5-AMINO-6-(5-PHOSPHO-D-RIBITYLAMINO)URACIL PHOSPHATASE YIGB"/>
    <property type="match status" value="1"/>
</dbReference>
<dbReference type="Gene3D" id="3.40.50.1000">
    <property type="entry name" value="HAD superfamily/HAD-like"/>
    <property type="match status" value="1"/>
</dbReference>